<name>A0A1Y3P7V0_9PSED</name>
<dbReference type="OrthoDB" id="6117985at2"/>
<evidence type="ECO:0000313" key="2">
    <source>
        <dbReference type="Proteomes" id="UP000195440"/>
    </source>
</evidence>
<keyword evidence="2" id="KW-1185">Reference proteome</keyword>
<dbReference type="EMBL" id="LOHF01000001">
    <property type="protein sequence ID" value="OUM75926.1"/>
    <property type="molecule type" value="Genomic_DNA"/>
</dbReference>
<dbReference type="RefSeq" id="WP_087264443.1">
    <property type="nucleotide sequence ID" value="NZ_JBJGBV010000001.1"/>
</dbReference>
<dbReference type="AlphaFoldDB" id="A0A1Y3P7V0"/>
<dbReference type="CDD" id="cd00586">
    <property type="entry name" value="4HBT"/>
    <property type="match status" value="1"/>
</dbReference>
<dbReference type="Proteomes" id="UP000195440">
    <property type="component" value="Unassembled WGS sequence"/>
</dbReference>
<protein>
    <submittedName>
        <fullName evidence="1">4-hydroxybenzoyl-CoA thioesterase</fullName>
    </submittedName>
</protein>
<dbReference type="Pfam" id="PF13279">
    <property type="entry name" value="4HBT_2"/>
    <property type="match status" value="1"/>
</dbReference>
<reference evidence="1 2" key="1">
    <citation type="journal article" date="2017" name="Syst. Appl. Microbiol.">
        <title>Pseudomonas caspiana sp. nov., a citrus pathogen in the Pseudomonas syringae phylogenetic group.</title>
        <authorList>
            <person name="Busquets A."/>
            <person name="Gomila M."/>
            <person name="Beiki F."/>
            <person name="Mulet M."/>
            <person name="Rahimian H."/>
            <person name="Garcia-Valdes E."/>
            <person name="Lalucat J."/>
        </authorList>
    </citation>
    <scope>NUCLEOTIDE SEQUENCE [LARGE SCALE GENOMIC DNA]</scope>
    <source>
        <strain evidence="1 2">FBF102</strain>
    </source>
</reference>
<proteinExistence type="predicted"/>
<organism evidence="1 2">
    <name type="scientific">Pseudomonas caspiana</name>
    <dbReference type="NCBI Taxonomy" id="1451454"/>
    <lineage>
        <taxon>Bacteria</taxon>
        <taxon>Pseudomonadati</taxon>
        <taxon>Pseudomonadota</taxon>
        <taxon>Gammaproteobacteria</taxon>
        <taxon>Pseudomonadales</taxon>
        <taxon>Pseudomonadaceae</taxon>
        <taxon>Pseudomonas</taxon>
    </lineage>
</organism>
<comment type="caution">
    <text evidence="1">The sequence shown here is derived from an EMBL/GenBank/DDBJ whole genome shotgun (WGS) entry which is preliminary data.</text>
</comment>
<sequence>MSNVRQAPEILWSGQVLAEWTDYNSHLRDAYYLLIFSFAGDALLDWLGLDATGRERSGHSMFTLECHLNYLHELKCGDEVEVRWQLLNADKKRLQLYFSMHRRGSKDAAAVAEQMWLNVDMSGPKSAPFNPAVQLQVSTLAAEHGMRNTPQFVGRCIALPA</sequence>
<evidence type="ECO:0000313" key="1">
    <source>
        <dbReference type="EMBL" id="OUM75926.1"/>
    </source>
</evidence>
<gene>
    <name evidence="1" type="ORF">AUC60_02180</name>
</gene>
<dbReference type="InterPro" id="IPR029069">
    <property type="entry name" value="HotDog_dom_sf"/>
</dbReference>
<dbReference type="SUPFAM" id="SSF54637">
    <property type="entry name" value="Thioesterase/thiol ester dehydrase-isomerase"/>
    <property type="match status" value="1"/>
</dbReference>
<accession>A0A1Y3P7V0</accession>
<dbReference type="Gene3D" id="3.10.129.10">
    <property type="entry name" value="Hotdog Thioesterase"/>
    <property type="match status" value="1"/>
</dbReference>